<dbReference type="PANTHER" id="PTHR33240:SF15">
    <property type="entry name" value="GAG-PRO-LIKE PROTEIN"/>
    <property type="match status" value="1"/>
</dbReference>
<organism evidence="1 2">
    <name type="scientific">Sesamum angolense</name>
    <dbReference type="NCBI Taxonomy" id="2727404"/>
    <lineage>
        <taxon>Eukaryota</taxon>
        <taxon>Viridiplantae</taxon>
        <taxon>Streptophyta</taxon>
        <taxon>Embryophyta</taxon>
        <taxon>Tracheophyta</taxon>
        <taxon>Spermatophyta</taxon>
        <taxon>Magnoliopsida</taxon>
        <taxon>eudicotyledons</taxon>
        <taxon>Gunneridae</taxon>
        <taxon>Pentapetalae</taxon>
        <taxon>asterids</taxon>
        <taxon>lamiids</taxon>
        <taxon>Lamiales</taxon>
        <taxon>Pedaliaceae</taxon>
        <taxon>Sesamum</taxon>
    </lineage>
</organism>
<dbReference type="EMBL" id="JACGWL010000012">
    <property type="protein sequence ID" value="KAK4390428.1"/>
    <property type="molecule type" value="Genomic_DNA"/>
</dbReference>
<reference evidence="1" key="2">
    <citation type="journal article" date="2024" name="Plant">
        <title>Genomic evolution and insights into agronomic trait innovations of Sesamum species.</title>
        <authorList>
            <person name="Miao H."/>
            <person name="Wang L."/>
            <person name="Qu L."/>
            <person name="Liu H."/>
            <person name="Sun Y."/>
            <person name="Le M."/>
            <person name="Wang Q."/>
            <person name="Wei S."/>
            <person name="Zheng Y."/>
            <person name="Lin W."/>
            <person name="Duan Y."/>
            <person name="Cao H."/>
            <person name="Xiong S."/>
            <person name="Wang X."/>
            <person name="Wei L."/>
            <person name="Li C."/>
            <person name="Ma Q."/>
            <person name="Ju M."/>
            <person name="Zhao R."/>
            <person name="Li G."/>
            <person name="Mu C."/>
            <person name="Tian Q."/>
            <person name="Mei H."/>
            <person name="Zhang T."/>
            <person name="Gao T."/>
            <person name="Zhang H."/>
        </authorList>
    </citation>
    <scope>NUCLEOTIDE SEQUENCE</scope>
    <source>
        <strain evidence="1">K16</strain>
    </source>
</reference>
<keyword evidence="2" id="KW-1185">Reference proteome</keyword>
<evidence type="ECO:0000313" key="2">
    <source>
        <dbReference type="Proteomes" id="UP001289374"/>
    </source>
</evidence>
<dbReference type="PANTHER" id="PTHR33240">
    <property type="entry name" value="OS08G0508500 PROTEIN"/>
    <property type="match status" value="1"/>
</dbReference>
<evidence type="ECO:0000313" key="1">
    <source>
        <dbReference type="EMBL" id="KAK4390428.1"/>
    </source>
</evidence>
<comment type="caution">
    <text evidence="1">The sequence shown here is derived from an EMBL/GenBank/DDBJ whole genome shotgun (WGS) entry which is preliminary data.</text>
</comment>
<dbReference type="CDD" id="cd00303">
    <property type="entry name" value="retropepsin_like"/>
    <property type="match status" value="1"/>
</dbReference>
<accession>A0AAE1WBU5</accession>
<sequence length="245" mass="27812">MQLVHQGKISLERDSAATDLVSTKCGCFDSKWLHAIRRIQSTRMAYSKKNGFTDEDLLLGSRLHSRPLFEQKVNRILVDGESTLNILPLRILKELGIPINELSNTRLIIQGINQGGQRAVNIIRMELLNDDMVLTILFHVIDAKTSYNILLVRKVIGDIKTFTEAESHFANIKYHMEDAKKGKEVLPSEEPKPYDNQSVRKNNSSTIEVALSKNLTLPLTHIDKKQLSKLSIKGFCALNPRKRRI</sequence>
<protein>
    <submittedName>
        <fullName evidence="1">Uncharacterized protein</fullName>
    </submittedName>
</protein>
<name>A0AAE1WBU5_9LAMI</name>
<dbReference type="Proteomes" id="UP001289374">
    <property type="component" value="Unassembled WGS sequence"/>
</dbReference>
<reference evidence="1" key="1">
    <citation type="submission" date="2020-06" db="EMBL/GenBank/DDBJ databases">
        <authorList>
            <person name="Li T."/>
            <person name="Hu X."/>
            <person name="Zhang T."/>
            <person name="Song X."/>
            <person name="Zhang H."/>
            <person name="Dai N."/>
            <person name="Sheng W."/>
            <person name="Hou X."/>
            <person name="Wei L."/>
        </authorList>
    </citation>
    <scope>NUCLEOTIDE SEQUENCE</scope>
    <source>
        <strain evidence="1">K16</strain>
        <tissue evidence="1">Leaf</tissue>
    </source>
</reference>
<dbReference type="AlphaFoldDB" id="A0AAE1WBU5"/>
<gene>
    <name evidence="1" type="ORF">Sango_2106100</name>
</gene>
<proteinExistence type="predicted"/>